<organism evidence="1 2">
    <name type="scientific">Cirrhinus molitorella</name>
    <name type="common">mud carp</name>
    <dbReference type="NCBI Taxonomy" id="172907"/>
    <lineage>
        <taxon>Eukaryota</taxon>
        <taxon>Metazoa</taxon>
        <taxon>Chordata</taxon>
        <taxon>Craniata</taxon>
        <taxon>Vertebrata</taxon>
        <taxon>Euteleostomi</taxon>
        <taxon>Actinopterygii</taxon>
        <taxon>Neopterygii</taxon>
        <taxon>Teleostei</taxon>
        <taxon>Ostariophysi</taxon>
        <taxon>Cypriniformes</taxon>
        <taxon>Cyprinidae</taxon>
        <taxon>Labeoninae</taxon>
        <taxon>Labeonini</taxon>
        <taxon>Cirrhinus</taxon>
    </lineage>
</organism>
<evidence type="ECO:0000313" key="1">
    <source>
        <dbReference type="EMBL" id="KAK2902880.1"/>
    </source>
</evidence>
<reference evidence="1" key="1">
    <citation type="submission" date="2023-08" db="EMBL/GenBank/DDBJ databases">
        <title>Chromosome-level Genome Assembly of mud carp (Cirrhinus molitorella).</title>
        <authorList>
            <person name="Liu H."/>
        </authorList>
    </citation>
    <scope>NUCLEOTIDE SEQUENCE</scope>
    <source>
        <strain evidence="1">Prfri</strain>
        <tissue evidence="1">Muscle</tissue>
    </source>
</reference>
<sequence length="186" mass="20581">MNLNDFGIKVLCFISLLSNCTVKINGSSLTCCFEILSNHSVSYHLSEPPGANCTRTWSEDEYVVVDEHGNVDEAKVVYAEPQKLILKGITNEKVKEVTYRKDCLLHTYTATCHDLCVALDPPRTTPAIEATGGDHSSMYIIAAVIIIITIIIIFAVICLRRKCQSSKASFRCIVWKGVPKNESPTV</sequence>
<dbReference type="Proteomes" id="UP001187343">
    <property type="component" value="Unassembled WGS sequence"/>
</dbReference>
<evidence type="ECO:0000313" key="2">
    <source>
        <dbReference type="Proteomes" id="UP001187343"/>
    </source>
</evidence>
<name>A0AA88Q7I2_9TELE</name>
<comment type="caution">
    <text evidence="1">The sequence shown here is derived from an EMBL/GenBank/DDBJ whole genome shotgun (WGS) entry which is preliminary data.</text>
</comment>
<keyword evidence="2" id="KW-1185">Reference proteome</keyword>
<dbReference type="EMBL" id="JAUYZG010000007">
    <property type="protein sequence ID" value="KAK2902880.1"/>
    <property type="molecule type" value="Genomic_DNA"/>
</dbReference>
<dbReference type="AlphaFoldDB" id="A0AA88Q7I2"/>
<gene>
    <name evidence="1" type="ORF">Q8A67_007593</name>
</gene>
<proteinExistence type="predicted"/>
<accession>A0AA88Q7I2</accession>
<protein>
    <submittedName>
        <fullName evidence="1">Uncharacterized protein</fullName>
    </submittedName>
</protein>